<evidence type="ECO:0000259" key="6">
    <source>
        <dbReference type="Pfam" id="PF14759"/>
    </source>
</evidence>
<dbReference type="InterPro" id="IPR050446">
    <property type="entry name" value="FAD-oxidoreductase/Apoptosis"/>
</dbReference>
<comment type="caution">
    <text evidence="7">The sequence shown here is derived from an EMBL/GenBank/DDBJ whole genome shotgun (WGS) entry which is preliminary data.</text>
</comment>
<evidence type="ECO:0000256" key="1">
    <source>
        <dbReference type="ARBA" id="ARBA00001974"/>
    </source>
</evidence>
<dbReference type="EMBL" id="JAAZSQ010000027">
    <property type="protein sequence ID" value="NKX56548.1"/>
    <property type="molecule type" value="Genomic_DNA"/>
</dbReference>
<accession>A0A7X6K7F2</accession>
<dbReference type="Gene3D" id="3.30.390.30">
    <property type="match status" value="1"/>
</dbReference>
<dbReference type="SUPFAM" id="SSF55424">
    <property type="entry name" value="FAD/NAD-linked reductases, dimerisation (C-terminal) domain"/>
    <property type="match status" value="1"/>
</dbReference>
<evidence type="ECO:0000313" key="7">
    <source>
        <dbReference type="EMBL" id="NKX56548.1"/>
    </source>
</evidence>
<protein>
    <submittedName>
        <fullName evidence="7">FAD-dependent oxidoreductase</fullName>
    </submittedName>
</protein>
<evidence type="ECO:0000256" key="3">
    <source>
        <dbReference type="ARBA" id="ARBA00022827"/>
    </source>
</evidence>
<dbReference type="PANTHER" id="PTHR43557">
    <property type="entry name" value="APOPTOSIS-INDUCING FACTOR 1"/>
    <property type="match status" value="1"/>
</dbReference>
<feature type="domain" description="FAD/NAD(P)-binding" evidence="5">
    <location>
        <begin position="6"/>
        <end position="305"/>
    </location>
</feature>
<keyword evidence="2" id="KW-0285">Flavoprotein</keyword>
<dbReference type="InterPro" id="IPR036188">
    <property type="entry name" value="FAD/NAD-bd_sf"/>
</dbReference>
<dbReference type="GO" id="GO:0016651">
    <property type="term" value="F:oxidoreductase activity, acting on NAD(P)H"/>
    <property type="evidence" value="ECO:0007669"/>
    <property type="project" value="TreeGrafter"/>
</dbReference>
<organism evidence="7 8">
    <name type="scientific">Arthrobacter mobilis</name>
    <dbReference type="NCBI Taxonomy" id="2724944"/>
    <lineage>
        <taxon>Bacteria</taxon>
        <taxon>Bacillati</taxon>
        <taxon>Actinomycetota</taxon>
        <taxon>Actinomycetes</taxon>
        <taxon>Micrococcales</taxon>
        <taxon>Micrococcaceae</taxon>
        <taxon>Arthrobacter</taxon>
    </lineage>
</organism>
<evidence type="ECO:0000259" key="5">
    <source>
        <dbReference type="Pfam" id="PF07992"/>
    </source>
</evidence>
<dbReference type="Pfam" id="PF14759">
    <property type="entry name" value="Reductase_C"/>
    <property type="match status" value="1"/>
</dbReference>
<evidence type="ECO:0000313" key="8">
    <source>
        <dbReference type="Proteomes" id="UP000544090"/>
    </source>
</evidence>
<keyword evidence="3" id="KW-0274">FAD</keyword>
<dbReference type="PRINTS" id="PR00368">
    <property type="entry name" value="FADPNR"/>
</dbReference>
<gene>
    <name evidence="7" type="ORF">HGG74_18870</name>
</gene>
<dbReference type="PRINTS" id="PR00411">
    <property type="entry name" value="PNDRDTASEI"/>
</dbReference>
<name>A0A7X6K7F2_9MICC</name>
<comment type="cofactor">
    <cofactor evidence="1">
        <name>FAD</name>
        <dbReference type="ChEBI" id="CHEBI:57692"/>
    </cofactor>
</comment>
<dbReference type="RefSeq" id="WP_168488915.1">
    <property type="nucleotide sequence ID" value="NZ_JAAZSQ010000027.1"/>
</dbReference>
<evidence type="ECO:0000256" key="4">
    <source>
        <dbReference type="ARBA" id="ARBA00023002"/>
    </source>
</evidence>
<feature type="domain" description="Reductase C-terminal" evidence="6">
    <location>
        <begin position="325"/>
        <end position="406"/>
    </location>
</feature>
<dbReference type="Proteomes" id="UP000544090">
    <property type="component" value="Unassembled WGS sequence"/>
</dbReference>
<dbReference type="AlphaFoldDB" id="A0A7X6K7F2"/>
<dbReference type="PANTHER" id="PTHR43557:SF2">
    <property type="entry name" value="RIESKE DOMAIN-CONTAINING PROTEIN-RELATED"/>
    <property type="match status" value="1"/>
</dbReference>
<dbReference type="GO" id="GO:0005737">
    <property type="term" value="C:cytoplasm"/>
    <property type="evidence" value="ECO:0007669"/>
    <property type="project" value="TreeGrafter"/>
</dbReference>
<sequence>MSRNFDSLIVGGGNSGAQTALALRDAGYGGSIGIVTAERHPPYERPPLSKDYLSGIRTEAELLLRPEAFWSRAEVDVVTERRVIRVRAGEHLAVLNDGQEVSYGKLVWATGGEPRKLNLPGADLQGVFTFRTLDDARAVKEATGSARSAVIIGGGYIGLEAAAAFRKAGLPVAVLEAQDRLLARVTGPDVSDFFLQMHRKAGVDVRLGVGVEAITGKLGRAAAVRLSGGEELAADLVLVGIGLIPNSGILAEAGAACSNGVDIDSRCRTTLSDVYAVGDVANFASEFSATGARVRLESVPNSAEHARIAAADITGTAPPAPAVPWFWSSQYNMKLQTAGLITGYGQTILRGDPSTGKFSVLYLHNGAVIGVDAINNTKDFVQGKALVAARAVVDPELAADPRLLLTDAIRTPQAAAS</sequence>
<evidence type="ECO:0000256" key="2">
    <source>
        <dbReference type="ARBA" id="ARBA00022630"/>
    </source>
</evidence>
<dbReference type="SUPFAM" id="SSF51905">
    <property type="entry name" value="FAD/NAD(P)-binding domain"/>
    <property type="match status" value="2"/>
</dbReference>
<dbReference type="InterPro" id="IPR023753">
    <property type="entry name" value="FAD/NAD-binding_dom"/>
</dbReference>
<dbReference type="InterPro" id="IPR016156">
    <property type="entry name" value="FAD/NAD-linked_Rdtase_dimer_sf"/>
</dbReference>
<reference evidence="7 8" key="1">
    <citation type="submission" date="2020-04" db="EMBL/GenBank/DDBJ databases">
        <title>Arthrobacter sp. nov.</title>
        <authorList>
            <person name="Liu S."/>
        </authorList>
    </citation>
    <scope>NUCLEOTIDE SEQUENCE [LARGE SCALE GENOMIC DNA]</scope>
    <source>
        <strain evidence="7 8">E918</strain>
    </source>
</reference>
<keyword evidence="4" id="KW-0560">Oxidoreductase</keyword>
<dbReference type="InterPro" id="IPR028202">
    <property type="entry name" value="Reductase_C"/>
</dbReference>
<proteinExistence type="predicted"/>
<dbReference type="Gene3D" id="3.50.50.60">
    <property type="entry name" value="FAD/NAD(P)-binding domain"/>
    <property type="match status" value="2"/>
</dbReference>
<dbReference type="Pfam" id="PF07992">
    <property type="entry name" value="Pyr_redox_2"/>
    <property type="match status" value="1"/>
</dbReference>
<keyword evidence="8" id="KW-1185">Reference proteome</keyword>